<comment type="similarity">
    <text evidence="1">Belongs to the YciI family.</text>
</comment>
<dbReference type="AlphaFoldDB" id="A0A5C6JN16"/>
<dbReference type="Proteomes" id="UP000320481">
    <property type="component" value="Unassembled WGS sequence"/>
</dbReference>
<dbReference type="InterPro" id="IPR005545">
    <property type="entry name" value="YCII"/>
</dbReference>
<evidence type="ECO:0000313" key="3">
    <source>
        <dbReference type="EMBL" id="TWV42711.1"/>
    </source>
</evidence>
<dbReference type="InterPro" id="IPR011008">
    <property type="entry name" value="Dimeric_a/b-barrel"/>
</dbReference>
<evidence type="ECO:0000313" key="4">
    <source>
        <dbReference type="Proteomes" id="UP000320481"/>
    </source>
</evidence>
<proteinExistence type="inferred from homology"/>
<dbReference type="SUPFAM" id="SSF54909">
    <property type="entry name" value="Dimeric alpha+beta barrel"/>
    <property type="match status" value="1"/>
</dbReference>
<dbReference type="EMBL" id="VOGW01000107">
    <property type="protein sequence ID" value="TWV42711.1"/>
    <property type="molecule type" value="Genomic_DNA"/>
</dbReference>
<dbReference type="Gene3D" id="3.30.70.1060">
    <property type="entry name" value="Dimeric alpha+beta barrel"/>
    <property type="match status" value="1"/>
</dbReference>
<reference evidence="3" key="1">
    <citation type="journal article" date="2019" name="Microbiol. Resour. Announc.">
        <title>Draft Genomic Sequences of Streptomyces misionensis and Streptomyces albidoflavus, bacteria applied for phytopathogen biocontrol.</title>
        <authorList>
            <person name="Pylro V."/>
            <person name="Dias A."/>
            <person name="Andreote F."/>
            <person name="Varani A."/>
            <person name="Andreote C."/>
            <person name="Bernardo E."/>
            <person name="Martins T."/>
        </authorList>
    </citation>
    <scope>NUCLEOTIDE SEQUENCE [LARGE SCALE GENOMIC DNA]</scope>
    <source>
        <strain evidence="3">66</strain>
    </source>
</reference>
<keyword evidence="4" id="KW-1185">Reference proteome</keyword>
<feature type="domain" description="YCII-related" evidence="2">
    <location>
        <begin position="1"/>
        <end position="114"/>
    </location>
</feature>
<protein>
    <recommendedName>
        <fullName evidence="2">YCII-related domain-containing protein</fullName>
    </recommendedName>
</protein>
<dbReference type="PANTHER" id="PTHR35174:SF3">
    <property type="entry name" value="BLL7171 PROTEIN"/>
    <property type="match status" value="1"/>
</dbReference>
<gene>
    <name evidence="3" type="ORF">FRZ03_19365</name>
</gene>
<name>A0A5C6JN16_9ACTN</name>
<evidence type="ECO:0000256" key="1">
    <source>
        <dbReference type="ARBA" id="ARBA00007689"/>
    </source>
</evidence>
<dbReference type="RefSeq" id="WP_146466422.1">
    <property type="nucleotide sequence ID" value="NZ_VOGW01000107.1"/>
</dbReference>
<dbReference type="Pfam" id="PF03795">
    <property type="entry name" value="YCII"/>
    <property type="match status" value="1"/>
</dbReference>
<sequence>MQFLIALHVNPAVLDALTPEEKAAVQEGHGAFIEALKESGELVTTQALADPSQSAVVTVRGGRTVVTDGPFLEAKEHLGGYYLVDCEDRDRAVELAAMIPDAAIEGLGVEVRQVMFECGRLEA</sequence>
<evidence type="ECO:0000259" key="2">
    <source>
        <dbReference type="Pfam" id="PF03795"/>
    </source>
</evidence>
<comment type="caution">
    <text evidence="3">The sequence shown here is derived from an EMBL/GenBank/DDBJ whole genome shotgun (WGS) entry which is preliminary data.</text>
</comment>
<dbReference type="PANTHER" id="PTHR35174">
    <property type="entry name" value="BLL7171 PROTEIN-RELATED"/>
    <property type="match status" value="1"/>
</dbReference>
<accession>A0A5C6JN16</accession>
<organism evidence="3 4">
    <name type="scientific">Streptomyces misionensis</name>
    <dbReference type="NCBI Taxonomy" id="67331"/>
    <lineage>
        <taxon>Bacteria</taxon>
        <taxon>Bacillati</taxon>
        <taxon>Actinomycetota</taxon>
        <taxon>Actinomycetes</taxon>
        <taxon>Kitasatosporales</taxon>
        <taxon>Streptomycetaceae</taxon>
        <taxon>Streptomyces</taxon>
    </lineage>
</organism>